<dbReference type="KEGG" id="dalk:DSCA_25770"/>
<organism evidence="8 9">
    <name type="scientific">Desulfosarcina alkanivorans</name>
    <dbReference type="NCBI Taxonomy" id="571177"/>
    <lineage>
        <taxon>Bacteria</taxon>
        <taxon>Pseudomonadati</taxon>
        <taxon>Thermodesulfobacteriota</taxon>
        <taxon>Desulfobacteria</taxon>
        <taxon>Desulfobacterales</taxon>
        <taxon>Desulfosarcinaceae</taxon>
        <taxon>Desulfosarcina</taxon>
    </lineage>
</organism>
<evidence type="ECO:0000256" key="6">
    <source>
        <dbReference type="SAM" id="Phobius"/>
    </source>
</evidence>
<proteinExistence type="predicted"/>
<evidence type="ECO:0000256" key="2">
    <source>
        <dbReference type="ARBA" id="ARBA00022448"/>
    </source>
</evidence>
<dbReference type="Pfam" id="PF03600">
    <property type="entry name" value="CitMHS"/>
    <property type="match status" value="1"/>
</dbReference>
<dbReference type="AlphaFoldDB" id="A0A5K7YVF2"/>
<protein>
    <recommendedName>
        <fullName evidence="7">Citrate transporter-like domain-containing protein</fullName>
    </recommendedName>
</protein>
<feature type="transmembrane region" description="Helical" evidence="6">
    <location>
        <begin position="259"/>
        <end position="281"/>
    </location>
</feature>
<reference evidence="8 9" key="1">
    <citation type="submission" date="2019-11" db="EMBL/GenBank/DDBJ databases">
        <title>Comparative genomics of hydrocarbon-degrading Desulfosarcina strains.</title>
        <authorList>
            <person name="Watanabe M."/>
            <person name="Kojima H."/>
            <person name="Fukui M."/>
        </authorList>
    </citation>
    <scope>NUCLEOTIDE SEQUENCE [LARGE SCALE GENOMIC DNA]</scope>
    <source>
        <strain evidence="8 9">PL12</strain>
    </source>
</reference>
<feature type="transmembrane region" description="Helical" evidence="6">
    <location>
        <begin position="149"/>
        <end position="176"/>
    </location>
</feature>
<feature type="transmembrane region" description="Helical" evidence="6">
    <location>
        <begin position="6"/>
        <end position="22"/>
    </location>
</feature>
<feature type="domain" description="Citrate transporter-like" evidence="7">
    <location>
        <begin position="19"/>
        <end position="293"/>
    </location>
</feature>
<accession>A0A5K7YVF2</accession>
<evidence type="ECO:0000256" key="3">
    <source>
        <dbReference type="ARBA" id="ARBA00022692"/>
    </source>
</evidence>
<dbReference type="Proteomes" id="UP000427906">
    <property type="component" value="Chromosome"/>
</dbReference>
<evidence type="ECO:0000256" key="1">
    <source>
        <dbReference type="ARBA" id="ARBA00004141"/>
    </source>
</evidence>
<evidence type="ECO:0000259" key="7">
    <source>
        <dbReference type="Pfam" id="PF03600"/>
    </source>
</evidence>
<evidence type="ECO:0000256" key="5">
    <source>
        <dbReference type="ARBA" id="ARBA00023136"/>
    </source>
</evidence>
<evidence type="ECO:0000313" key="8">
    <source>
        <dbReference type="EMBL" id="BBO68647.1"/>
    </source>
</evidence>
<evidence type="ECO:0000256" key="4">
    <source>
        <dbReference type="ARBA" id="ARBA00022989"/>
    </source>
</evidence>
<feature type="transmembrane region" description="Helical" evidence="6">
    <location>
        <begin position="27"/>
        <end position="45"/>
    </location>
</feature>
<keyword evidence="4 6" id="KW-1133">Transmembrane helix</keyword>
<keyword evidence="5 6" id="KW-0472">Membrane</keyword>
<name>A0A5K7YVF2_9BACT</name>
<dbReference type="PANTHER" id="PTHR43478">
    <property type="entry name" value="NA+/H+ ANTIPORTER-RELATED"/>
    <property type="match status" value="1"/>
</dbReference>
<feature type="transmembrane region" description="Helical" evidence="6">
    <location>
        <begin position="196"/>
        <end position="215"/>
    </location>
</feature>
<feature type="transmembrane region" description="Helical" evidence="6">
    <location>
        <begin position="65"/>
        <end position="84"/>
    </location>
</feature>
<keyword evidence="2" id="KW-0813">Transport</keyword>
<keyword evidence="9" id="KW-1185">Reference proteome</keyword>
<dbReference type="GO" id="GO:0016020">
    <property type="term" value="C:membrane"/>
    <property type="evidence" value="ECO:0007669"/>
    <property type="project" value="UniProtKB-SubCell"/>
</dbReference>
<dbReference type="RefSeq" id="WP_155316782.1">
    <property type="nucleotide sequence ID" value="NZ_AP021874.1"/>
</dbReference>
<evidence type="ECO:0000313" key="9">
    <source>
        <dbReference type="Proteomes" id="UP000427906"/>
    </source>
</evidence>
<dbReference type="OrthoDB" id="9762978at2"/>
<dbReference type="GO" id="GO:0055085">
    <property type="term" value="P:transmembrane transport"/>
    <property type="evidence" value="ECO:0007669"/>
    <property type="project" value="InterPro"/>
</dbReference>
<sequence length="309" mass="33709">MEMDYGILSLLPPLLAIILAVITKQVLLSLFAGIWVGATMAAGWNPVMGWIETFRVFIFKALGDSWNASVLIMLMLVGAFAAMIERGGGAHAFADALSKKIKTRKQGQLTAWAGGLVVFFSDSSNAVIVGPIFRTITDKLKISREKLAYIVDSTSAAVPALLPITAWGAFLVGLIADQFEEASHPVDPFNAFVSSIPYMFYLIGCILLVFLIAYFGKDFGPMSKAERRANEEGKLIADGAKPIRKEVAIKLPEDSQPTVWNMITPVIILIVMILGMFLGTGGARKKVSWQPLVPAVQLFLSQWLFLSPR</sequence>
<comment type="subcellular location">
    <subcellularLocation>
        <location evidence="1">Membrane</location>
        <topology evidence="1">Multi-pass membrane protein</topology>
    </subcellularLocation>
</comment>
<gene>
    <name evidence="8" type="ORF">DSCA_25770</name>
</gene>
<dbReference type="EMBL" id="AP021874">
    <property type="protein sequence ID" value="BBO68647.1"/>
    <property type="molecule type" value="Genomic_DNA"/>
</dbReference>
<dbReference type="PANTHER" id="PTHR43478:SF1">
    <property type="entry name" value="NA+_H+ ANTIPORTER NHAC-LIKE C-TERMINAL DOMAIN-CONTAINING PROTEIN"/>
    <property type="match status" value="1"/>
</dbReference>
<keyword evidence="3 6" id="KW-0812">Transmembrane</keyword>
<dbReference type="InterPro" id="IPR004680">
    <property type="entry name" value="Cit_transptr-like_dom"/>
</dbReference>